<proteinExistence type="predicted"/>
<dbReference type="EMBL" id="MVGT01000213">
    <property type="protein sequence ID" value="OVA19253.1"/>
    <property type="molecule type" value="Genomic_DNA"/>
</dbReference>
<dbReference type="STRING" id="56857.A0A200R9C3"/>
<gene>
    <name evidence="2" type="ORF">BVC80_521g50</name>
</gene>
<dbReference type="Pfam" id="PF07734">
    <property type="entry name" value="FBA_1"/>
    <property type="match status" value="1"/>
</dbReference>
<name>A0A200R9C3_MACCD</name>
<dbReference type="FunCoup" id="A0A200R9C3">
    <property type="interactions" value="1179"/>
</dbReference>
<keyword evidence="3" id="KW-1185">Reference proteome</keyword>
<dbReference type="CDD" id="cd22157">
    <property type="entry name" value="F-box_AtFBW1-like"/>
    <property type="match status" value="1"/>
</dbReference>
<dbReference type="PANTHER" id="PTHR35546:SF115">
    <property type="entry name" value="F-BOX DOMAIN-CONTAINING PROTEIN"/>
    <property type="match status" value="1"/>
</dbReference>
<dbReference type="SMART" id="SM00256">
    <property type="entry name" value="FBOX"/>
    <property type="match status" value="1"/>
</dbReference>
<evidence type="ECO:0000313" key="2">
    <source>
        <dbReference type="EMBL" id="OVA19253.1"/>
    </source>
</evidence>
<comment type="caution">
    <text evidence="2">The sequence shown here is derived from an EMBL/GenBank/DDBJ whole genome shotgun (WGS) entry which is preliminary data.</text>
</comment>
<reference evidence="2 3" key="1">
    <citation type="journal article" date="2017" name="Mol. Plant">
        <title>The Genome of Medicinal Plant Macleaya cordata Provides New Insights into Benzylisoquinoline Alkaloids Metabolism.</title>
        <authorList>
            <person name="Liu X."/>
            <person name="Liu Y."/>
            <person name="Huang P."/>
            <person name="Ma Y."/>
            <person name="Qing Z."/>
            <person name="Tang Q."/>
            <person name="Cao H."/>
            <person name="Cheng P."/>
            <person name="Zheng Y."/>
            <person name="Yuan Z."/>
            <person name="Zhou Y."/>
            <person name="Liu J."/>
            <person name="Tang Z."/>
            <person name="Zhuo Y."/>
            <person name="Zhang Y."/>
            <person name="Yu L."/>
            <person name="Huang J."/>
            <person name="Yang P."/>
            <person name="Peng Q."/>
            <person name="Zhang J."/>
            <person name="Jiang W."/>
            <person name="Zhang Z."/>
            <person name="Lin K."/>
            <person name="Ro D.K."/>
            <person name="Chen X."/>
            <person name="Xiong X."/>
            <person name="Shang Y."/>
            <person name="Huang S."/>
            <person name="Zeng J."/>
        </authorList>
    </citation>
    <scope>NUCLEOTIDE SEQUENCE [LARGE SCALE GENOMIC DNA]</scope>
    <source>
        <strain evidence="3">cv. BLH2017</strain>
        <tissue evidence="2">Root</tissue>
    </source>
</reference>
<dbReference type="AlphaFoldDB" id="A0A200R9C3"/>
<dbReference type="SUPFAM" id="SSF81383">
    <property type="entry name" value="F-box domain"/>
    <property type="match status" value="1"/>
</dbReference>
<feature type="domain" description="F-box" evidence="1">
    <location>
        <begin position="29"/>
        <end position="68"/>
    </location>
</feature>
<dbReference type="InParanoid" id="A0A200R9C3"/>
<sequence>MTTTIGEISGDDNLLLENSSSSASVIASNSDLLIQILLRLPVKSLLAFKSVSKQWLSLISNSYFVHNHCLQYCPSIPGFFLSKSFHFINPEFEFIFVDGNVFGSGPSPGSIPFKTLNSPAGINIKQSCNGLLFCSSVVEWVTDNSYTRISTYYVYNPSTMHYKILPPSPFRKHQSDFGCYVSLAFDPLKSPHYEVICIWSKDRENHQIDIYSSKTDSWRLCGDDGLFVVNAAIDMFSGSGVFWNGSLHWIGSTGDSVYFDIDRELIRTMPMPPFPVEWDRRRRVKYFWVYKGHMHLIEMYPHMKGRFDILRWRLITVGGM</sequence>
<dbReference type="InterPro" id="IPR055290">
    <property type="entry name" value="At3g26010-like"/>
</dbReference>
<dbReference type="Proteomes" id="UP000195402">
    <property type="component" value="Unassembled WGS sequence"/>
</dbReference>
<dbReference type="PANTHER" id="PTHR35546">
    <property type="entry name" value="F-BOX PROTEIN INTERACTION DOMAIN PROTEIN-RELATED"/>
    <property type="match status" value="1"/>
</dbReference>
<evidence type="ECO:0000313" key="3">
    <source>
        <dbReference type="Proteomes" id="UP000195402"/>
    </source>
</evidence>
<dbReference type="NCBIfam" id="TIGR01640">
    <property type="entry name" value="F_box_assoc_1"/>
    <property type="match status" value="1"/>
</dbReference>
<dbReference type="OMA" id="SHISGWI"/>
<organism evidence="2 3">
    <name type="scientific">Macleaya cordata</name>
    <name type="common">Five-seeded plume-poppy</name>
    <name type="synonym">Bocconia cordata</name>
    <dbReference type="NCBI Taxonomy" id="56857"/>
    <lineage>
        <taxon>Eukaryota</taxon>
        <taxon>Viridiplantae</taxon>
        <taxon>Streptophyta</taxon>
        <taxon>Embryophyta</taxon>
        <taxon>Tracheophyta</taxon>
        <taxon>Spermatophyta</taxon>
        <taxon>Magnoliopsida</taxon>
        <taxon>Ranunculales</taxon>
        <taxon>Papaveraceae</taxon>
        <taxon>Papaveroideae</taxon>
        <taxon>Macleaya</taxon>
    </lineage>
</organism>
<protein>
    <submittedName>
        <fullName evidence="2">F-box domain</fullName>
    </submittedName>
</protein>
<dbReference type="InterPro" id="IPR036047">
    <property type="entry name" value="F-box-like_dom_sf"/>
</dbReference>
<dbReference type="InterPro" id="IPR017451">
    <property type="entry name" value="F-box-assoc_interact_dom"/>
</dbReference>
<dbReference type="Pfam" id="PF00646">
    <property type="entry name" value="F-box"/>
    <property type="match status" value="1"/>
</dbReference>
<dbReference type="OrthoDB" id="1161293at2759"/>
<evidence type="ECO:0000259" key="1">
    <source>
        <dbReference type="SMART" id="SM00256"/>
    </source>
</evidence>
<dbReference type="InterPro" id="IPR001810">
    <property type="entry name" value="F-box_dom"/>
</dbReference>
<dbReference type="Gene3D" id="1.20.1280.50">
    <property type="match status" value="1"/>
</dbReference>
<dbReference type="InterPro" id="IPR006527">
    <property type="entry name" value="F-box-assoc_dom_typ1"/>
</dbReference>
<accession>A0A200R9C3</accession>